<comment type="subcellular location">
    <subcellularLocation>
        <location evidence="9">Cell inner membrane</location>
        <topology evidence="9">Multi-pass membrane protein</topology>
    </subcellularLocation>
    <subcellularLocation>
        <location evidence="1">Cell membrane</location>
        <topology evidence="1">Multi-pass membrane protein</topology>
    </subcellularLocation>
</comment>
<dbReference type="InterPro" id="IPR000515">
    <property type="entry name" value="MetI-like"/>
</dbReference>
<evidence type="ECO:0000256" key="6">
    <source>
        <dbReference type="ARBA" id="ARBA00022692"/>
    </source>
</evidence>
<dbReference type="InterPro" id="IPR051124">
    <property type="entry name" value="Phosphate_Transport_Permease"/>
</dbReference>
<reference evidence="11 12" key="1">
    <citation type="submission" date="2019-05" db="EMBL/GenBank/DDBJ databases">
        <authorList>
            <person name="Zhou X."/>
        </authorList>
    </citation>
    <scope>NUCLEOTIDE SEQUENCE [LARGE SCALE GENOMIC DNA]</scope>
    <source>
        <strain evidence="11 12">DSM 432</strain>
    </source>
</reference>
<feature type="transmembrane region" description="Helical" evidence="9">
    <location>
        <begin position="123"/>
        <end position="147"/>
    </location>
</feature>
<gene>
    <name evidence="11" type="primary">pstC</name>
    <name evidence="11" type="ORF">FBQ73_15120</name>
</gene>
<dbReference type="GO" id="GO:0005886">
    <property type="term" value="C:plasma membrane"/>
    <property type="evidence" value="ECO:0007669"/>
    <property type="project" value="UniProtKB-SubCell"/>
</dbReference>
<feature type="transmembrane region" description="Helical" evidence="9">
    <location>
        <begin position="29"/>
        <end position="50"/>
    </location>
</feature>
<keyword evidence="7 9" id="KW-1133">Transmembrane helix</keyword>
<comment type="similarity">
    <text evidence="2 9">Belongs to the binding-protein-dependent transport system permease family. CysTW subfamily.</text>
</comment>
<dbReference type="PANTHER" id="PTHR30425:SF1">
    <property type="entry name" value="PHOSPHATE TRANSPORT SYSTEM PERMEASE PROTEIN PSTC"/>
    <property type="match status" value="1"/>
</dbReference>
<comment type="function">
    <text evidence="9">Part of the binding-protein-dependent transport system for phosphate; probably responsible for the translocation of the substrate across the membrane.</text>
</comment>
<evidence type="ECO:0000256" key="5">
    <source>
        <dbReference type="ARBA" id="ARBA00022592"/>
    </source>
</evidence>
<comment type="caution">
    <text evidence="11">The sequence shown here is derived from an EMBL/GenBank/DDBJ whole genome shotgun (WGS) entry which is preliminary data.</text>
</comment>
<dbReference type="CDD" id="cd06261">
    <property type="entry name" value="TM_PBP2"/>
    <property type="match status" value="1"/>
</dbReference>
<dbReference type="PANTHER" id="PTHR30425">
    <property type="entry name" value="PHOSPHATE TRANSPORT SYSTEM PERMEASE PROTEIN PST"/>
    <property type="match status" value="1"/>
</dbReference>
<feature type="transmembrane region" description="Helical" evidence="9">
    <location>
        <begin position="84"/>
        <end position="111"/>
    </location>
</feature>
<evidence type="ECO:0000313" key="11">
    <source>
        <dbReference type="EMBL" id="TLX42175.1"/>
    </source>
</evidence>
<dbReference type="Proteomes" id="UP000305131">
    <property type="component" value="Unassembled WGS sequence"/>
</dbReference>
<sequence>MDATVESMGSGSVQPITKAKATGRISDPIFVGLLWASGIFVLILLGLIIAELFQGGLPALQHFGLDFIWSSAWNPVTENFGALVMIYGTLFSAIIAVVVALPLSFGIAFFLTEIAPQPLKRPIGVAVQLLAAVLSIIYGMWGFFVIVPLMAAYVQPPLIDTIGNLPVIGALFAGPPLGSGMFTAGLILAVMILPFITAMFVETLESVPPMLKESAYGIGATTYEVYKNVSVPYGKTAMVGAIMLGLGRALGETMAVTFVIGNATRMSASLFAPGATIASTIANEFPEAAIGSLKLTSLLQLGFILFVISFIVLALSRALVRSRLD</sequence>
<evidence type="ECO:0000259" key="10">
    <source>
        <dbReference type="PROSITE" id="PS50928"/>
    </source>
</evidence>
<evidence type="ECO:0000256" key="7">
    <source>
        <dbReference type="ARBA" id="ARBA00022989"/>
    </source>
</evidence>
<keyword evidence="3 9" id="KW-0813">Transport</keyword>
<organism evidence="11 12">
    <name type="scientific">Xanthobacter autotrophicus</name>
    <dbReference type="NCBI Taxonomy" id="280"/>
    <lineage>
        <taxon>Bacteria</taxon>
        <taxon>Pseudomonadati</taxon>
        <taxon>Pseudomonadota</taxon>
        <taxon>Alphaproteobacteria</taxon>
        <taxon>Hyphomicrobiales</taxon>
        <taxon>Xanthobacteraceae</taxon>
        <taxon>Xanthobacter</taxon>
    </lineage>
</organism>
<dbReference type="AlphaFoldDB" id="A0A6C1KD33"/>
<keyword evidence="6 9" id="KW-0812">Transmembrane</keyword>
<proteinExistence type="inferred from homology"/>
<dbReference type="SUPFAM" id="SSF161098">
    <property type="entry name" value="MetI-like"/>
    <property type="match status" value="1"/>
</dbReference>
<dbReference type="PROSITE" id="PS50928">
    <property type="entry name" value="ABC_TM1"/>
    <property type="match status" value="1"/>
</dbReference>
<keyword evidence="9" id="KW-0997">Cell inner membrane</keyword>
<keyword evidence="4" id="KW-1003">Cell membrane</keyword>
<comment type="caution">
    <text evidence="9">Lacks conserved residue(s) required for the propagation of feature annotation.</text>
</comment>
<feature type="transmembrane region" description="Helical" evidence="9">
    <location>
        <begin position="298"/>
        <end position="320"/>
    </location>
</feature>
<dbReference type="Gene3D" id="1.10.3720.10">
    <property type="entry name" value="MetI-like"/>
    <property type="match status" value="1"/>
</dbReference>
<dbReference type="InterPro" id="IPR035906">
    <property type="entry name" value="MetI-like_sf"/>
</dbReference>
<evidence type="ECO:0000256" key="2">
    <source>
        <dbReference type="ARBA" id="ARBA00007069"/>
    </source>
</evidence>
<dbReference type="OrthoDB" id="9785113at2"/>
<feature type="domain" description="ABC transmembrane type-1" evidence="10">
    <location>
        <begin position="86"/>
        <end position="316"/>
    </location>
</feature>
<keyword evidence="5 9" id="KW-0592">Phosphate transport</keyword>
<dbReference type="GO" id="GO:0005315">
    <property type="term" value="F:phosphate transmembrane transporter activity"/>
    <property type="evidence" value="ECO:0007669"/>
    <property type="project" value="InterPro"/>
</dbReference>
<dbReference type="RefSeq" id="WP_138400317.1">
    <property type="nucleotide sequence ID" value="NZ_VAUP01000031.1"/>
</dbReference>
<dbReference type="NCBIfam" id="TIGR02138">
    <property type="entry name" value="phosphate_pstC"/>
    <property type="match status" value="1"/>
</dbReference>
<dbReference type="EMBL" id="VAUP01000031">
    <property type="protein sequence ID" value="TLX42175.1"/>
    <property type="molecule type" value="Genomic_DNA"/>
</dbReference>
<name>A0A6C1KD33_XANAU</name>
<evidence type="ECO:0000313" key="12">
    <source>
        <dbReference type="Proteomes" id="UP000305131"/>
    </source>
</evidence>
<evidence type="ECO:0000256" key="1">
    <source>
        <dbReference type="ARBA" id="ARBA00004651"/>
    </source>
</evidence>
<dbReference type="InterPro" id="IPR011864">
    <property type="entry name" value="Phosphate_PstC"/>
</dbReference>
<keyword evidence="8 9" id="KW-0472">Membrane</keyword>
<accession>A0A6C1KD33</accession>
<dbReference type="GeneID" id="95774782"/>
<evidence type="ECO:0000256" key="3">
    <source>
        <dbReference type="ARBA" id="ARBA00022448"/>
    </source>
</evidence>
<evidence type="ECO:0000256" key="4">
    <source>
        <dbReference type="ARBA" id="ARBA00022475"/>
    </source>
</evidence>
<evidence type="ECO:0000256" key="8">
    <source>
        <dbReference type="ARBA" id="ARBA00023136"/>
    </source>
</evidence>
<evidence type="ECO:0000256" key="9">
    <source>
        <dbReference type="RuleBase" id="RU363054"/>
    </source>
</evidence>
<feature type="transmembrane region" description="Helical" evidence="9">
    <location>
        <begin position="180"/>
        <end position="201"/>
    </location>
</feature>
<protein>
    <recommendedName>
        <fullName evidence="9">Phosphate transport system permease protein</fullName>
    </recommendedName>
</protein>
<dbReference type="GO" id="GO:0006817">
    <property type="term" value="P:phosphate ion transport"/>
    <property type="evidence" value="ECO:0007669"/>
    <property type="project" value="UniProtKB-KW"/>
</dbReference>